<dbReference type="CDD" id="cd05398">
    <property type="entry name" value="NT_ClassII-CCAase"/>
    <property type="match status" value="1"/>
</dbReference>
<evidence type="ECO:0000313" key="13">
    <source>
        <dbReference type="EMBL" id="MBD2753590.1"/>
    </source>
</evidence>
<proteinExistence type="inferred from homology"/>
<sequence>MNFNEILHKNPIFSTIARQADALGVQSYVIGGFVRDLVLGRPSKDIDIVCIGSGIALAEAVGKTLQTNVAIFPNFGTAMLRTTQPGADQEWEVEFVGARKESYRSESRKPIVEDGTLEDDQNRRDFTINAMGISLNAADFGELLDPFDGLKDIKRRIIRTPLNQIQGGPDITFSDDPLRMMRAIRFASQLGFDIEPDTFDAIVRMNERITIVSRERVTDELNKIILSPTPSYGFKLLYHAGLLERIFPELVALKGVETIEGKGHKDNFYHTLQVLDNIANRAKKDDTDPENELWLRWSALLHDIAKPATKRFDPKVGWTFHGHEDLGARWVPGIFRTMKLPLNEHMRFVQKLVRLHLRPIALTKEQITDSALRRLLFDAGDDLEGLMALCRADITSKNYERVQKHLRNFDKVERKLHDLEERDKLRNFQPVITGELIMETFGLPPSKEVGELKTVLREAILDGIVPNSFDKAYPFLLEEGRKRGLKTVKNVE</sequence>
<evidence type="ECO:0000256" key="4">
    <source>
        <dbReference type="ARBA" id="ARBA00022695"/>
    </source>
</evidence>
<dbReference type="NCBIfam" id="TIGR00277">
    <property type="entry name" value="HDIG"/>
    <property type="match status" value="1"/>
</dbReference>
<keyword evidence="10 11" id="KW-0694">RNA-binding</keyword>
<feature type="domain" description="HD/PDEase" evidence="12">
    <location>
        <begin position="263"/>
        <end position="395"/>
    </location>
</feature>
<dbReference type="Pfam" id="PF12627">
    <property type="entry name" value="PolyA_pol_RNAbd"/>
    <property type="match status" value="1"/>
</dbReference>
<dbReference type="Pfam" id="PF01966">
    <property type="entry name" value="HD"/>
    <property type="match status" value="1"/>
</dbReference>
<evidence type="ECO:0000256" key="10">
    <source>
        <dbReference type="ARBA" id="ARBA00022884"/>
    </source>
</evidence>
<dbReference type="InterPro" id="IPR006675">
    <property type="entry name" value="HDIG_dom"/>
</dbReference>
<dbReference type="InterPro" id="IPR006674">
    <property type="entry name" value="HD_domain"/>
</dbReference>
<keyword evidence="2 11" id="KW-0808">Transferase</keyword>
<dbReference type="GO" id="GO:0008033">
    <property type="term" value="P:tRNA processing"/>
    <property type="evidence" value="ECO:0007669"/>
    <property type="project" value="UniProtKB-KW"/>
</dbReference>
<evidence type="ECO:0000256" key="5">
    <source>
        <dbReference type="ARBA" id="ARBA00022723"/>
    </source>
</evidence>
<dbReference type="GO" id="GO:0016779">
    <property type="term" value="F:nucleotidyltransferase activity"/>
    <property type="evidence" value="ECO:0007669"/>
    <property type="project" value="UniProtKB-KW"/>
</dbReference>
<dbReference type="PANTHER" id="PTHR47545">
    <property type="entry name" value="MULTIFUNCTIONAL CCA PROTEIN"/>
    <property type="match status" value="1"/>
</dbReference>
<evidence type="ECO:0000256" key="3">
    <source>
        <dbReference type="ARBA" id="ARBA00022694"/>
    </source>
</evidence>
<dbReference type="Pfam" id="PF01743">
    <property type="entry name" value="PolyA_pol"/>
    <property type="match status" value="1"/>
</dbReference>
<comment type="cofactor">
    <cofactor evidence="1">
        <name>Mg(2+)</name>
        <dbReference type="ChEBI" id="CHEBI:18420"/>
    </cofactor>
</comment>
<dbReference type="Gene3D" id="1.10.3090.10">
    <property type="entry name" value="cca-adding enzyme, domain 2"/>
    <property type="match status" value="1"/>
</dbReference>
<dbReference type="InterPro" id="IPR032828">
    <property type="entry name" value="PolyA_RNA-bd"/>
</dbReference>
<dbReference type="Proteomes" id="UP000653797">
    <property type="component" value="Unassembled WGS sequence"/>
</dbReference>
<evidence type="ECO:0000259" key="12">
    <source>
        <dbReference type="SMART" id="SM00471"/>
    </source>
</evidence>
<dbReference type="InterPro" id="IPR043519">
    <property type="entry name" value="NT_sf"/>
</dbReference>
<dbReference type="PANTHER" id="PTHR47545:SF1">
    <property type="entry name" value="MULTIFUNCTIONAL CCA PROTEIN"/>
    <property type="match status" value="1"/>
</dbReference>
<keyword evidence="6" id="KW-0547">Nucleotide-binding</keyword>
<dbReference type="SUPFAM" id="SSF81301">
    <property type="entry name" value="Nucleotidyltransferase"/>
    <property type="match status" value="1"/>
</dbReference>
<keyword evidence="5" id="KW-0479">Metal-binding</keyword>
<dbReference type="CDD" id="cd00077">
    <property type="entry name" value="HDc"/>
    <property type="match status" value="1"/>
</dbReference>
<evidence type="ECO:0000256" key="9">
    <source>
        <dbReference type="ARBA" id="ARBA00022842"/>
    </source>
</evidence>
<dbReference type="EMBL" id="JACXAA010000003">
    <property type="protein sequence ID" value="MBD2753590.1"/>
    <property type="molecule type" value="Genomic_DNA"/>
</dbReference>
<evidence type="ECO:0000313" key="14">
    <source>
        <dbReference type="Proteomes" id="UP000653797"/>
    </source>
</evidence>
<dbReference type="FunFam" id="3.30.460.10:FF:000033">
    <property type="entry name" value="Poly A polymerase head domain protein"/>
    <property type="match status" value="1"/>
</dbReference>
<keyword evidence="8" id="KW-0067">ATP-binding</keyword>
<keyword evidence="7" id="KW-0692">RNA repair</keyword>
<dbReference type="InterPro" id="IPR003607">
    <property type="entry name" value="HD/PDEase_dom"/>
</dbReference>
<organism evidence="13 14">
    <name type="scientific">Spirosoma validum</name>
    <dbReference type="NCBI Taxonomy" id="2771355"/>
    <lineage>
        <taxon>Bacteria</taxon>
        <taxon>Pseudomonadati</taxon>
        <taxon>Bacteroidota</taxon>
        <taxon>Cytophagia</taxon>
        <taxon>Cytophagales</taxon>
        <taxon>Cytophagaceae</taxon>
        <taxon>Spirosoma</taxon>
    </lineage>
</organism>
<dbReference type="InterPro" id="IPR002646">
    <property type="entry name" value="PolA_pol_head_dom"/>
</dbReference>
<keyword evidence="14" id="KW-1185">Reference proteome</keyword>
<dbReference type="GO" id="GO:0005524">
    <property type="term" value="F:ATP binding"/>
    <property type="evidence" value="ECO:0007669"/>
    <property type="project" value="UniProtKB-KW"/>
</dbReference>
<dbReference type="AlphaFoldDB" id="A0A927B119"/>
<accession>A0A927B119</accession>
<name>A0A927B119_9BACT</name>
<evidence type="ECO:0000256" key="11">
    <source>
        <dbReference type="RuleBase" id="RU003953"/>
    </source>
</evidence>
<keyword evidence="4" id="KW-0548">Nucleotidyltransferase</keyword>
<keyword evidence="3" id="KW-0819">tRNA processing</keyword>
<dbReference type="SUPFAM" id="SSF81891">
    <property type="entry name" value="Poly A polymerase C-terminal region-like"/>
    <property type="match status" value="1"/>
</dbReference>
<evidence type="ECO:0000256" key="2">
    <source>
        <dbReference type="ARBA" id="ARBA00022679"/>
    </source>
</evidence>
<dbReference type="Gene3D" id="3.30.460.10">
    <property type="entry name" value="Beta Polymerase, domain 2"/>
    <property type="match status" value="1"/>
</dbReference>
<dbReference type="GO" id="GO:0046872">
    <property type="term" value="F:metal ion binding"/>
    <property type="evidence" value="ECO:0007669"/>
    <property type="project" value="UniProtKB-KW"/>
</dbReference>
<comment type="similarity">
    <text evidence="11">Belongs to the tRNA nucleotidyltransferase/poly(A) polymerase family.</text>
</comment>
<evidence type="ECO:0000256" key="8">
    <source>
        <dbReference type="ARBA" id="ARBA00022840"/>
    </source>
</evidence>
<evidence type="ECO:0000256" key="6">
    <source>
        <dbReference type="ARBA" id="ARBA00022741"/>
    </source>
</evidence>
<dbReference type="GO" id="GO:0042245">
    <property type="term" value="P:RNA repair"/>
    <property type="evidence" value="ECO:0007669"/>
    <property type="project" value="UniProtKB-KW"/>
</dbReference>
<gene>
    <name evidence="13" type="ORF">IC230_11860</name>
</gene>
<dbReference type="InterPro" id="IPR050124">
    <property type="entry name" value="tRNA_CCA-adding_enzyme"/>
</dbReference>
<protein>
    <submittedName>
        <fullName evidence="13">HD domain-containing protein</fullName>
    </submittedName>
</protein>
<keyword evidence="9" id="KW-0460">Magnesium</keyword>
<reference evidence="13" key="1">
    <citation type="submission" date="2020-09" db="EMBL/GenBank/DDBJ databases">
        <authorList>
            <person name="Kim M.K."/>
        </authorList>
    </citation>
    <scope>NUCLEOTIDE SEQUENCE</scope>
    <source>
        <strain evidence="13">BT704</strain>
    </source>
</reference>
<comment type="caution">
    <text evidence="13">The sequence shown here is derived from an EMBL/GenBank/DDBJ whole genome shotgun (WGS) entry which is preliminary data.</text>
</comment>
<evidence type="ECO:0000256" key="7">
    <source>
        <dbReference type="ARBA" id="ARBA00022800"/>
    </source>
</evidence>
<dbReference type="SMART" id="SM00471">
    <property type="entry name" value="HDc"/>
    <property type="match status" value="1"/>
</dbReference>
<evidence type="ECO:0000256" key="1">
    <source>
        <dbReference type="ARBA" id="ARBA00001946"/>
    </source>
</evidence>
<dbReference type="GO" id="GO:0003723">
    <property type="term" value="F:RNA binding"/>
    <property type="evidence" value="ECO:0007669"/>
    <property type="project" value="UniProtKB-KW"/>
</dbReference>
<dbReference type="RefSeq" id="WP_191039189.1">
    <property type="nucleotide sequence ID" value="NZ_JACXAA010000003.1"/>
</dbReference>